<feature type="compositionally biased region" description="Basic and acidic residues" evidence="1">
    <location>
        <begin position="1"/>
        <end position="11"/>
    </location>
</feature>
<evidence type="ECO:0000256" key="1">
    <source>
        <dbReference type="SAM" id="MobiDB-lite"/>
    </source>
</evidence>
<organism evidence="2 4">
    <name type="scientific">Methylobacterium oxalidis</name>
    <dbReference type="NCBI Taxonomy" id="944322"/>
    <lineage>
        <taxon>Bacteria</taxon>
        <taxon>Pseudomonadati</taxon>
        <taxon>Pseudomonadota</taxon>
        <taxon>Alphaproteobacteria</taxon>
        <taxon>Hyphomicrobiales</taxon>
        <taxon>Methylobacteriaceae</taxon>
        <taxon>Methylobacterium</taxon>
    </lineage>
</organism>
<feature type="region of interest" description="Disordered" evidence="1">
    <location>
        <begin position="1"/>
        <end position="22"/>
    </location>
</feature>
<dbReference type="Proteomes" id="UP000321960">
    <property type="component" value="Unassembled WGS sequence"/>
</dbReference>
<gene>
    <name evidence="3" type="ORF">GCM10007888_33660</name>
    <name evidence="2" type="ORF">MOX02_16960</name>
</gene>
<evidence type="ECO:0000313" key="4">
    <source>
        <dbReference type="Proteomes" id="UP000321960"/>
    </source>
</evidence>
<evidence type="ECO:0000313" key="5">
    <source>
        <dbReference type="Proteomes" id="UP001156856"/>
    </source>
</evidence>
<dbReference type="EMBL" id="BJZU01000027">
    <property type="protein sequence ID" value="GEP03658.1"/>
    <property type="molecule type" value="Genomic_DNA"/>
</dbReference>
<name>A0A512J106_9HYPH</name>
<reference evidence="3" key="4">
    <citation type="submission" date="2023-01" db="EMBL/GenBank/DDBJ databases">
        <title>Draft genome sequence of Methylobacterium oxalidis strain NBRC 107715.</title>
        <authorList>
            <person name="Sun Q."/>
            <person name="Mori K."/>
        </authorList>
    </citation>
    <scope>NUCLEOTIDE SEQUENCE</scope>
    <source>
        <strain evidence="3">NBRC 107715</strain>
    </source>
</reference>
<reference evidence="2 4" key="3">
    <citation type="submission" date="2019-07" db="EMBL/GenBank/DDBJ databases">
        <title>Whole genome shotgun sequence of Methylobacterium oxalidis NBRC 107715.</title>
        <authorList>
            <person name="Hosoyama A."/>
            <person name="Uohara A."/>
            <person name="Ohji S."/>
            <person name="Ichikawa N."/>
        </authorList>
    </citation>
    <scope>NUCLEOTIDE SEQUENCE [LARGE SCALE GENOMIC DNA]</scope>
    <source>
        <strain evidence="2 4">NBRC 107715</strain>
    </source>
</reference>
<comment type="caution">
    <text evidence="2">The sequence shown here is derived from an EMBL/GenBank/DDBJ whole genome shotgun (WGS) entry which is preliminary data.</text>
</comment>
<dbReference type="RefSeq" id="WP_147025351.1">
    <property type="nucleotide sequence ID" value="NZ_BJZU01000027.1"/>
</dbReference>
<dbReference type="AlphaFoldDB" id="A0A512J106"/>
<accession>A0A512J106</accession>
<evidence type="ECO:0000313" key="2">
    <source>
        <dbReference type="EMBL" id="GEP03658.1"/>
    </source>
</evidence>
<reference evidence="5" key="2">
    <citation type="journal article" date="2019" name="Int. J. Syst. Evol. Microbiol.">
        <title>The Global Catalogue of Microorganisms (GCM) 10K type strain sequencing project: providing services to taxonomists for standard genome sequencing and annotation.</title>
        <authorList>
            <consortium name="The Broad Institute Genomics Platform"/>
            <consortium name="The Broad Institute Genome Sequencing Center for Infectious Disease"/>
            <person name="Wu L."/>
            <person name="Ma J."/>
        </authorList>
    </citation>
    <scope>NUCLEOTIDE SEQUENCE [LARGE SCALE GENOMIC DNA]</scope>
    <source>
        <strain evidence="5">NBRC 107715</strain>
    </source>
</reference>
<keyword evidence="5" id="KW-1185">Reference proteome</keyword>
<dbReference type="EMBL" id="BSPK01000058">
    <property type="protein sequence ID" value="GLS64985.1"/>
    <property type="molecule type" value="Genomic_DNA"/>
</dbReference>
<dbReference type="Proteomes" id="UP001156856">
    <property type="component" value="Unassembled WGS sequence"/>
</dbReference>
<feature type="region of interest" description="Disordered" evidence="1">
    <location>
        <begin position="39"/>
        <end position="85"/>
    </location>
</feature>
<reference evidence="3" key="1">
    <citation type="journal article" date="2014" name="Int. J. Syst. Evol. Microbiol.">
        <title>Complete genome of a new Firmicutes species belonging to the dominant human colonic microbiota ('Ruminococcus bicirculans') reveals two chromosomes and a selective capacity to utilize plant glucans.</title>
        <authorList>
            <consortium name="NISC Comparative Sequencing Program"/>
            <person name="Wegmann U."/>
            <person name="Louis P."/>
            <person name="Goesmann A."/>
            <person name="Henrissat B."/>
            <person name="Duncan S.H."/>
            <person name="Flint H.J."/>
        </authorList>
    </citation>
    <scope>NUCLEOTIDE SEQUENCE</scope>
    <source>
        <strain evidence="3">NBRC 107715</strain>
    </source>
</reference>
<evidence type="ECO:0000313" key="3">
    <source>
        <dbReference type="EMBL" id="GLS64985.1"/>
    </source>
</evidence>
<proteinExistence type="predicted"/>
<protein>
    <submittedName>
        <fullName evidence="2">Uncharacterized protein</fullName>
    </submittedName>
</protein>
<sequence>MPKTRAPDRTNLDPAAAPPAQADVERAIEAALQRLRPRCPAEAGRAPTKDVPAKNIPAKDLADRAATGSASRAVKPAGRARKKGG</sequence>